<dbReference type="Gene3D" id="1.10.8.10">
    <property type="entry name" value="DNA helicase RuvA subunit, C-terminal domain"/>
    <property type="match status" value="1"/>
</dbReference>
<dbReference type="GO" id="GO:0045116">
    <property type="term" value="P:protein neddylation"/>
    <property type="evidence" value="ECO:0007669"/>
    <property type="project" value="TreeGrafter"/>
</dbReference>
<dbReference type="InterPro" id="IPR014764">
    <property type="entry name" value="DCN-prot"/>
</dbReference>
<organism evidence="4 5">
    <name type="scientific">[Myrmecia] bisecta</name>
    <dbReference type="NCBI Taxonomy" id="41462"/>
    <lineage>
        <taxon>Eukaryota</taxon>
        <taxon>Viridiplantae</taxon>
        <taxon>Chlorophyta</taxon>
        <taxon>core chlorophytes</taxon>
        <taxon>Trebouxiophyceae</taxon>
        <taxon>Trebouxiales</taxon>
        <taxon>Trebouxiaceae</taxon>
        <taxon>Myrmecia</taxon>
    </lineage>
</organism>
<dbReference type="FunFam" id="1.10.238.10:FF:000030">
    <property type="entry name" value="DCN1-like protein"/>
    <property type="match status" value="1"/>
</dbReference>
<dbReference type="GO" id="GO:0032182">
    <property type="term" value="F:ubiquitin-like protein binding"/>
    <property type="evidence" value="ECO:0007669"/>
    <property type="project" value="TreeGrafter"/>
</dbReference>
<comment type="caution">
    <text evidence="4">The sequence shown here is derived from an EMBL/GenBank/DDBJ whole genome shotgun (WGS) entry which is preliminary data.</text>
</comment>
<dbReference type="Pfam" id="PF14555">
    <property type="entry name" value="UBA_4"/>
    <property type="match status" value="1"/>
</dbReference>
<dbReference type="PANTHER" id="PTHR12281:SF2">
    <property type="entry name" value="DEFECTIVE IN CULLIN NEDDYLATION PROTEIN"/>
    <property type="match status" value="1"/>
</dbReference>
<dbReference type="GO" id="GO:0005886">
    <property type="term" value="C:plasma membrane"/>
    <property type="evidence" value="ECO:0007669"/>
    <property type="project" value="UniProtKB-ARBA"/>
</dbReference>
<dbReference type="Gene3D" id="1.10.238.10">
    <property type="entry name" value="EF-hand"/>
    <property type="match status" value="1"/>
</dbReference>
<feature type="domain" description="DCUN1" evidence="3">
    <location>
        <begin position="63"/>
        <end position="253"/>
    </location>
</feature>
<evidence type="ECO:0000259" key="3">
    <source>
        <dbReference type="PROSITE" id="PS51229"/>
    </source>
</evidence>
<dbReference type="InterPro" id="IPR005176">
    <property type="entry name" value="PONY_dom"/>
</dbReference>
<dbReference type="Gene3D" id="1.10.238.200">
    <property type="entry name" value="Cullin, PONY binding domain"/>
    <property type="match status" value="1"/>
</dbReference>
<accession>A0AAW1PWQ7</accession>
<name>A0AAW1PWQ7_9CHLO</name>
<dbReference type="InterPro" id="IPR042460">
    <property type="entry name" value="DCN1-like_PONY"/>
</dbReference>
<reference evidence="4 5" key="1">
    <citation type="journal article" date="2024" name="Nat. Commun.">
        <title>Phylogenomics reveals the evolutionary origins of lichenization in chlorophyte algae.</title>
        <authorList>
            <person name="Puginier C."/>
            <person name="Libourel C."/>
            <person name="Otte J."/>
            <person name="Skaloud P."/>
            <person name="Haon M."/>
            <person name="Grisel S."/>
            <person name="Petersen M."/>
            <person name="Berrin J.G."/>
            <person name="Delaux P.M."/>
            <person name="Dal Grande F."/>
            <person name="Keller J."/>
        </authorList>
    </citation>
    <scope>NUCLEOTIDE SEQUENCE [LARGE SCALE GENOMIC DNA]</scope>
    <source>
        <strain evidence="4 5">SAG 2043</strain>
    </source>
</reference>
<keyword evidence="5" id="KW-1185">Reference proteome</keyword>
<dbReference type="EMBL" id="JALJOR010000007">
    <property type="protein sequence ID" value="KAK9814215.1"/>
    <property type="molecule type" value="Genomic_DNA"/>
</dbReference>
<dbReference type="PROSITE" id="PS51229">
    <property type="entry name" value="DCUN1"/>
    <property type="match status" value="1"/>
</dbReference>
<comment type="function">
    <text evidence="2">Neddylation of cullins play an essential role in the regulation of SCF-type complexes activity.</text>
</comment>
<dbReference type="GO" id="GO:0097602">
    <property type="term" value="F:cullin family protein binding"/>
    <property type="evidence" value="ECO:0007669"/>
    <property type="project" value="TreeGrafter"/>
</dbReference>
<evidence type="ECO:0000256" key="2">
    <source>
        <dbReference type="RuleBase" id="RU410713"/>
    </source>
</evidence>
<protein>
    <recommendedName>
        <fullName evidence="2">Defective in cullin neddylation protein</fullName>
    </recommendedName>
</protein>
<gene>
    <name evidence="4" type="ORF">WJX72_002410</name>
</gene>
<proteinExistence type="predicted"/>
<dbReference type="FunFam" id="1.10.238.200:FF:000003">
    <property type="entry name" value="DCN1-like protein 3"/>
    <property type="match status" value="1"/>
</dbReference>
<dbReference type="PANTHER" id="PTHR12281">
    <property type="entry name" value="RP42 RELATED"/>
    <property type="match status" value="1"/>
</dbReference>
<dbReference type="Proteomes" id="UP001489004">
    <property type="component" value="Unassembled WGS sequence"/>
</dbReference>
<dbReference type="AlphaFoldDB" id="A0AAW1PWQ7"/>
<keyword evidence="1" id="KW-0833">Ubl conjugation pathway</keyword>
<evidence type="ECO:0000313" key="5">
    <source>
        <dbReference type="Proteomes" id="UP001489004"/>
    </source>
</evidence>
<sequence length="267" mass="30385">MNRLNKLQKDKAEQFKAITGANDKNTLHCLAAGQWVVEAAIEVFYTSAFPESSSTASTSGPRLDAAALEQLYQRYRDPNSDQILAEGVGQFCSDLNVDPEDVIMLVISWHFRAATMCEYSKQEFVDGMKSLGCDSIAALTAKLPSLRAELRSEGKFKEIYDYAYKFSCEKGQKCVQLDTALAVWRLLFAGRQWPLLDDWCEFLVKHHNRAISRDTWLQLLDFTKQIKPDMSNFDGDGMSAWPYLIDEFVEYIREKPKDTEMVDLTGD</sequence>
<dbReference type="Pfam" id="PF03556">
    <property type="entry name" value="Cullin_binding"/>
    <property type="match status" value="1"/>
</dbReference>
<dbReference type="GO" id="GO:0000151">
    <property type="term" value="C:ubiquitin ligase complex"/>
    <property type="evidence" value="ECO:0007669"/>
    <property type="project" value="TreeGrafter"/>
</dbReference>
<evidence type="ECO:0000256" key="1">
    <source>
        <dbReference type="ARBA" id="ARBA00022786"/>
    </source>
</evidence>
<evidence type="ECO:0000313" key="4">
    <source>
        <dbReference type="EMBL" id="KAK9814215.1"/>
    </source>
</evidence>
<dbReference type="GO" id="GO:0031624">
    <property type="term" value="F:ubiquitin conjugating enzyme binding"/>
    <property type="evidence" value="ECO:0007669"/>
    <property type="project" value="TreeGrafter"/>
</dbReference>